<organism evidence="2 3">
    <name type="scientific">Brassica carinata</name>
    <name type="common">Ethiopian mustard</name>
    <name type="synonym">Abyssinian cabbage</name>
    <dbReference type="NCBI Taxonomy" id="52824"/>
    <lineage>
        <taxon>Eukaryota</taxon>
        <taxon>Viridiplantae</taxon>
        <taxon>Streptophyta</taxon>
        <taxon>Embryophyta</taxon>
        <taxon>Tracheophyta</taxon>
        <taxon>Spermatophyta</taxon>
        <taxon>Magnoliopsida</taxon>
        <taxon>eudicotyledons</taxon>
        <taxon>Gunneridae</taxon>
        <taxon>Pentapetalae</taxon>
        <taxon>rosids</taxon>
        <taxon>malvids</taxon>
        <taxon>Brassicales</taxon>
        <taxon>Brassicaceae</taxon>
        <taxon>Brassiceae</taxon>
        <taxon>Brassica</taxon>
    </lineage>
</organism>
<feature type="compositionally biased region" description="Basic and acidic residues" evidence="1">
    <location>
        <begin position="92"/>
        <end position="108"/>
    </location>
</feature>
<evidence type="ECO:0000313" key="3">
    <source>
        <dbReference type="Proteomes" id="UP000886595"/>
    </source>
</evidence>
<name>A0A8X7VJI2_BRACI</name>
<keyword evidence="3" id="KW-1185">Reference proteome</keyword>
<sequence length="195" mass="22007">MRLEGKTVEKEKALEKEKEDADLNKTIDEYAEMARDAGMMDDDDLLDEISDPEDLPMEGDGKEGQIEAISQLSPVRSTWPPVPEKKKAKQSQPDKEIRKEPAPKEQHEKRRINPIPMGRRRGSRSPDLKGASASKKLAIRGRLSPKAKQLKFSREEIIPSPSTISRAAHISSPTTDEHLPDFKLEKNTFESAIKR</sequence>
<feature type="compositionally biased region" description="Basic residues" evidence="1">
    <location>
        <begin position="137"/>
        <end position="151"/>
    </location>
</feature>
<dbReference type="AlphaFoldDB" id="A0A8X7VJI2"/>
<evidence type="ECO:0000313" key="2">
    <source>
        <dbReference type="EMBL" id="KAG2312283.1"/>
    </source>
</evidence>
<protein>
    <submittedName>
        <fullName evidence="2">Uncharacterized protein</fullName>
    </submittedName>
</protein>
<evidence type="ECO:0000256" key="1">
    <source>
        <dbReference type="SAM" id="MobiDB-lite"/>
    </source>
</evidence>
<comment type="caution">
    <text evidence="2">The sequence shown here is derived from an EMBL/GenBank/DDBJ whole genome shotgun (WGS) entry which is preliminary data.</text>
</comment>
<feature type="region of interest" description="Disordered" evidence="1">
    <location>
        <begin position="37"/>
        <end position="195"/>
    </location>
</feature>
<gene>
    <name evidence="2" type="ORF">Bca52824_023840</name>
</gene>
<reference evidence="2 3" key="1">
    <citation type="submission" date="2020-02" db="EMBL/GenBank/DDBJ databases">
        <authorList>
            <person name="Ma Q."/>
            <person name="Huang Y."/>
            <person name="Song X."/>
            <person name="Pei D."/>
        </authorList>
    </citation>
    <scope>NUCLEOTIDE SEQUENCE [LARGE SCALE GENOMIC DNA]</scope>
    <source>
        <strain evidence="2">Sxm20200214</strain>
        <tissue evidence="2">Leaf</tissue>
    </source>
</reference>
<dbReference type="EMBL" id="JAAMPC010000005">
    <property type="protein sequence ID" value="KAG2312283.1"/>
    <property type="molecule type" value="Genomic_DNA"/>
</dbReference>
<accession>A0A8X7VJI2</accession>
<proteinExistence type="predicted"/>
<feature type="region of interest" description="Disordered" evidence="1">
    <location>
        <begin position="1"/>
        <end position="25"/>
    </location>
</feature>
<feature type="compositionally biased region" description="Acidic residues" evidence="1">
    <location>
        <begin position="39"/>
        <end position="57"/>
    </location>
</feature>
<feature type="compositionally biased region" description="Basic and acidic residues" evidence="1">
    <location>
        <begin position="175"/>
        <end position="195"/>
    </location>
</feature>
<dbReference type="Proteomes" id="UP000886595">
    <property type="component" value="Unassembled WGS sequence"/>
</dbReference>